<accession>A0A6S6SCQ0</accession>
<evidence type="ECO:0000259" key="1">
    <source>
        <dbReference type="SMART" id="SM00897"/>
    </source>
</evidence>
<protein>
    <submittedName>
        <fullName evidence="3">Uncharacterized protein</fullName>
    </submittedName>
</protein>
<dbReference type="InterPro" id="IPR019494">
    <property type="entry name" value="FIST_C"/>
</dbReference>
<sequence length="376" mass="41932">MRTQINLYQNGTWQKELDTSLDSENTLINIFSNDDFKSNEKGFQEIFDKFPKAIITGCSTTGEIYQGELHDGTLSVAITKFEKTKIVAKYVKVEKLEESFEKGSNLAKQFDQKGLKALFVLSEGITVEGSGLVAGINSVLNRSIAVTGGLASDNGKLKETWVLMNRKAAPNYVSAIGFYGENFNIDYASEGGWNKYGMERIITSCDEKTNTIYTVDDKPILKLYKHYMGEHANNLPISALQFPFLVIDEENDKKIRTLYSVDEETQSIRVYGDIKEGDKIIFLKGSPSYIIAGAQKAAQNLRYTLESPVLALSISCMGRRAVLKEQTEDEIEALEEVFKSNVSQVGFYSYGEISPQASGKCGLLNQTMTVTLMWES</sequence>
<dbReference type="Pfam" id="PF08495">
    <property type="entry name" value="FIST"/>
    <property type="match status" value="1"/>
</dbReference>
<evidence type="ECO:0000313" key="3">
    <source>
        <dbReference type="EMBL" id="CAA6805465.1"/>
    </source>
</evidence>
<dbReference type="PANTHER" id="PTHR40252:SF2">
    <property type="entry name" value="BLR0328 PROTEIN"/>
    <property type="match status" value="1"/>
</dbReference>
<dbReference type="Pfam" id="PF10442">
    <property type="entry name" value="FIST_C"/>
    <property type="match status" value="1"/>
</dbReference>
<proteinExistence type="predicted"/>
<feature type="domain" description="FIST C-domain" evidence="2">
    <location>
        <begin position="220"/>
        <end position="356"/>
    </location>
</feature>
<name>A0A6S6SCQ0_9BACT</name>
<dbReference type="PANTHER" id="PTHR40252">
    <property type="entry name" value="BLR0328 PROTEIN"/>
    <property type="match status" value="1"/>
</dbReference>
<feature type="domain" description="FIST" evidence="1">
    <location>
        <begin position="24"/>
        <end position="219"/>
    </location>
</feature>
<reference evidence="3" key="1">
    <citation type="submission" date="2020-01" db="EMBL/GenBank/DDBJ databases">
        <authorList>
            <person name="Meier V. D."/>
            <person name="Meier V D."/>
        </authorList>
    </citation>
    <scope>NUCLEOTIDE SEQUENCE</scope>
    <source>
        <strain evidence="3">HLG_WM_MAG_04</strain>
    </source>
</reference>
<gene>
    <name evidence="3" type="ORF">HELGO_WM3079</name>
</gene>
<dbReference type="SMART" id="SM00897">
    <property type="entry name" value="FIST"/>
    <property type="match status" value="1"/>
</dbReference>
<dbReference type="SMART" id="SM01204">
    <property type="entry name" value="FIST_C"/>
    <property type="match status" value="1"/>
</dbReference>
<dbReference type="EMBL" id="CACVAX010000013">
    <property type="protein sequence ID" value="CAA6805465.1"/>
    <property type="molecule type" value="Genomic_DNA"/>
</dbReference>
<dbReference type="InterPro" id="IPR013702">
    <property type="entry name" value="FIST_domain_N"/>
</dbReference>
<evidence type="ECO:0000259" key="2">
    <source>
        <dbReference type="SMART" id="SM01204"/>
    </source>
</evidence>
<organism evidence="3">
    <name type="scientific">uncultured Sulfurovum sp</name>
    <dbReference type="NCBI Taxonomy" id="269237"/>
    <lineage>
        <taxon>Bacteria</taxon>
        <taxon>Pseudomonadati</taxon>
        <taxon>Campylobacterota</taxon>
        <taxon>Epsilonproteobacteria</taxon>
        <taxon>Campylobacterales</taxon>
        <taxon>Sulfurovaceae</taxon>
        <taxon>Sulfurovum</taxon>
        <taxon>environmental samples</taxon>
    </lineage>
</organism>
<dbReference type="AlphaFoldDB" id="A0A6S6SCQ0"/>